<dbReference type="GO" id="GO:0004674">
    <property type="term" value="F:protein serine/threonine kinase activity"/>
    <property type="evidence" value="ECO:0007669"/>
    <property type="project" value="UniProtKB-KW"/>
</dbReference>
<dbReference type="OrthoDB" id="111995at2157"/>
<proteinExistence type="predicted"/>
<name>B8GKT7_METPE</name>
<feature type="domain" description="Histidine kinase/HSP90-like ATPase" evidence="2">
    <location>
        <begin position="12"/>
        <end position="133"/>
    </location>
</feature>
<dbReference type="SUPFAM" id="SSF55874">
    <property type="entry name" value="ATPase domain of HSP90 chaperone/DNA topoisomerase II/histidine kinase"/>
    <property type="match status" value="1"/>
</dbReference>
<sequence length="139" mass="15047">MGVSDAETFVGDPSIVPAVIDFVTRAAEEAGLHPARLMHLQLAVEEAVVNICTYAYQVPPATVTVSTSVTAGRFIVEITDLGVPFDPCAVPEPDCTADLDHRPVGGLGILLVRRMMDEVHYRRDHDQNILTLAIALNRV</sequence>
<dbReference type="eggNOG" id="arCOG06892">
    <property type="taxonomic scope" value="Archaea"/>
</dbReference>
<evidence type="ECO:0000313" key="4">
    <source>
        <dbReference type="Proteomes" id="UP000002457"/>
    </source>
</evidence>
<dbReference type="PANTHER" id="PTHR35526:SF6">
    <property type="entry name" value="SLR1861 PROTEIN"/>
    <property type="match status" value="1"/>
</dbReference>
<dbReference type="Proteomes" id="UP000002457">
    <property type="component" value="Chromosome"/>
</dbReference>
<reference evidence="3 4" key="1">
    <citation type="journal article" date="2015" name="Genome Announc.">
        <title>Complete Genome Sequence of Methanosphaerula palustris E1-9CT, a Hydrogenotrophic Methanogen Isolated from a Minerotrophic Fen Peatland.</title>
        <authorList>
            <person name="Cadillo-Quiroz H."/>
            <person name="Browne P."/>
            <person name="Kyrpides N."/>
            <person name="Woyke T."/>
            <person name="Goodwin L."/>
            <person name="Detter C."/>
            <person name="Yavitt J.B."/>
            <person name="Zinder S.H."/>
        </authorList>
    </citation>
    <scope>NUCLEOTIDE SEQUENCE [LARGE SCALE GENOMIC DNA]</scope>
    <source>
        <strain evidence="4">ATCC BAA-1556 / DSM 19958 / E1-9c</strain>
    </source>
</reference>
<organism evidence="3 4">
    <name type="scientific">Methanosphaerula palustris (strain ATCC BAA-1556 / DSM 19958 / E1-9c)</name>
    <dbReference type="NCBI Taxonomy" id="521011"/>
    <lineage>
        <taxon>Archaea</taxon>
        <taxon>Methanobacteriati</taxon>
        <taxon>Methanobacteriota</taxon>
        <taxon>Stenosarchaea group</taxon>
        <taxon>Methanomicrobia</taxon>
        <taxon>Methanomicrobiales</taxon>
        <taxon>Methanoregulaceae</taxon>
        <taxon>Methanosphaerula</taxon>
    </lineage>
</organism>
<keyword evidence="1 3" id="KW-0723">Serine/threonine-protein kinase</keyword>
<dbReference type="STRING" id="521011.Mpal_1929"/>
<dbReference type="EMBL" id="CP001338">
    <property type="protein sequence ID" value="ACL17233.1"/>
    <property type="molecule type" value="Genomic_DNA"/>
</dbReference>
<dbReference type="CDD" id="cd16936">
    <property type="entry name" value="HATPase_RsbW-like"/>
    <property type="match status" value="1"/>
</dbReference>
<keyword evidence="4" id="KW-1185">Reference proteome</keyword>
<protein>
    <submittedName>
        <fullName evidence="3">Putative anti-sigma regulatory factor, serine/threonine protein kinase</fullName>
    </submittedName>
</protein>
<dbReference type="RefSeq" id="WP_012618552.1">
    <property type="nucleotide sequence ID" value="NC_011832.1"/>
</dbReference>
<evidence type="ECO:0000313" key="3">
    <source>
        <dbReference type="EMBL" id="ACL17233.1"/>
    </source>
</evidence>
<accession>B8GKT7</accession>
<evidence type="ECO:0000259" key="2">
    <source>
        <dbReference type="Pfam" id="PF13581"/>
    </source>
</evidence>
<dbReference type="AlphaFoldDB" id="B8GKT7"/>
<dbReference type="Gene3D" id="3.30.565.10">
    <property type="entry name" value="Histidine kinase-like ATPase, C-terminal domain"/>
    <property type="match status" value="1"/>
</dbReference>
<dbReference type="Pfam" id="PF13581">
    <property type="entry name" value="HATPase_c_2"/>
    <property type="match status" value="1"/>
</dbReference>
<dbReference type="InterPro" id="IPR036890">
    <property type="entry name" value="HATPase_C_sf"/>
</dbReference>
<keyword evidence="3" id="KW-0418">Kinase</keyword>
<dbReference type="InterPro" id="IPR003594">
    <property type="entry name" value="HATPase_dom"/>
</dbReference>
<gene>
    <name evidence="3" type="ordered locus">Mpal_1929</name>
</gene>
<evidence type="ECO:0000256" key="1">
    <source>
        <dbReference type="ARBA" id="ARBA00022527"/>
    </source>
</evidence>
<dbReference type="InterPro" id="IPR050267">
    <property type="entry name" value="Anti-sigma-factor_SerPK"/>
</dbReference>
<dbReference type="GeneID" id="7270733"/>
<keyword evidence="3" id="KW-0808">Transferase</keyword>
<dbReference type="KEGG" id="mpl:Mpal_1929"/>
<dbReference type="HOGENOM" id="CLU_090336_24_1_2"/>
<dbReference type="PANTHER" id="PTHR35526">
    <property type="entry name" value="ANTI-SIGMA-F FACTOR RSBW-RELATED"/>
    <property type="match status" value="1"/>
</dbReference>